<protein>
    <submittedName>
        <fullName evidence="3">Beta-ketoacyl synthase N-terminal-like domain-containing protein</fullName>
    </submittedName>
</protein>
<dbReference type="EMBL" id="JBHTJM010000003">
    <property type="protein sequence ID" value="MFD0963082.1"/>
    <property type="molecule type" value="Genomic_DNA"/>
</dbReference>
<evidence type="ECO:0000259" key="2">
    <source>
        <dbReference type="Pfam" id="PF00109"/>
    </source>
</evidence>
<comment type="caution">
    <text evidence="3">The sequence shown here is derived from an EMBL/GenBank/DDBJ whole genome shotgun (WGS) entry which is preliminary data.</text>
</comment>
<proteinExistence type="predicted"/>
<evidence type="ECO:0000313" key="3">
    <source>
        <dbReference type="EMBL" id="MFD0963082.1"/>
    </source>
</evidence>
<sequence length="365" mass="39508">MNNKDIAIVGLGYVSSLGSGKETFYNKVDQNLPTTKMETYDPDGFLGKRGLRYFSKATKMYCNLAFQCINQNKVKNVVELSKERVGLYDGTELSNIEDGFVFDLVAKHDGPELVSPMSTPNTIANAAASQMAIQSKITGPNFSINGGTCSAIQAIDVASMHLKDGVVDCAIVCSTETISKYHEAIREGEKRKTKLPIANEYGASIALERVETALENGQEIYGVIAGVISGQTYKDQSRENLMATLIQELLNNNQFTVEDIDMIMVGSGAHNISGTTLSSEIASQLGETPSLFFPEMIYGNGDNAGGLASILYTTGLFNEQLKDVRGQFNDGEIQIDAVAATPKNVIVATIDKTGYAVLTLIRKYN</sequence>
<dbReference type="RefSeq" id="WP_377713424.1">
    <property type="nucleotide sequence ID" value="NZ_JBHTJM010000003.1"/>
</dbReference>
<dbReference type="InterPro" id="IPR014030">
    <property type="entry name" value="Ketoacyl_synth_N"/>
</dbReference>
<dbReference type="InterPro" id="IPR000794">
    <property type="entry name" value="Beta-ketoacyl_synthase"/>
</dbReference>
<keyword evidence="1" id="KW-0808">Transferase</keyword>
<accession>A0ABW3I0D3</accession>
<evidence type="ECO:0000256" key="1">
    <source>
        <dbReference type="ARBA" id="ARBA00022679"/>
    </source>
</evidence>
<dbReference type="SUPFAM" id="SSF53901">
    <property type="entry name" value="Thiolase-like"/>
    <property type="match status" value="2"/>
</dbReference>
<dbReference type="Proteomes" id="UP001596997">
    <property type="component" value="Unassembled WGS sequence"/>
</dbReference>
<gene>
    <name evidence="3" type="ORF">ACFQ1O_03575</name>
</gene>
<evidence type="ECO:0000313" key="4">
    <source>
        <dbReference type="Proteomes" id="UP001596997"/>
    </source>
</evidence>
<dbReference type="Gene3D" id="3.40.47.10">
    <property type="match status" value="1"/>
</dbReference>
<reference evidence="4" key="1">
    <citation type="journal article" date="2019" name="Int. J. Syst. Evol. Microbiol.">
        <title>The Global Catalogue of Microorganisms (GCM) 10K type strain sequencing project: providing services to taxonomists for standard genome sequencing and annotation.</title>
        <authorList>
            <consortium name="The Broad Institute Genomics Platform"/>
            <consortium name="The Broad Institute Genome Sequencing Center for Infectious Disease"/>
            <person name="Wu L."/>
            <person name="Ma J."/>
        </authorList>
    </citation>
    <scope>NUCLEOTIDE SEQUENCE [LARGE SCALE GENOMIC DNA]</scope>
    <source>
        <strain evidence="4">CCUG 62114</strain>
    </source>
</reference>
<dbReference type="PANTHER" id="PTHR11712">
    <property type="entry name" value="POLYKETIDE SYNTHASE-RELATED"/>
    <property type="match status" value="1"/>
</dbReference>
<dbReference type="Pfam" id="PF00109">
    <property type="entry name" value="ketoacyl-synt"/>
    <property type="match status" value="1"/>
</dbReference>
<dbReference type="InterPro" id="IPR016039">
    <property type="entry name" value="Thiolase-like"/>
</dbReference>
<feature type="domain" description="Beta-ketoacyl synthase-like N-terminal" evidence="2">
    <location>
        <begin position="55"/>
        <end position="179"/>
    </location>
</feature>
<organism evidence="3 4">
    <name type="scientific">Pseudofulvibacter geojedonensis</name>
    <dbReference type="NCBI Taxonomy" id="1123758"/>
    <lineage>
        <taxon>Bacteria</taxon>
        <taxon>Pseudomonadati</taxon>
        <taxon>Bacteroidota</taxon>
        <taxon>Flavobacteriia</taxon>
        <taxon>Flavobacteriales</taxon>
        <taxon>Flavobacteriaceae</taxon>
        <taxon>Pseudofulvibacter</taxon>
    </lineage>
</organism>
<keyword evidence="4" id="KW-1185">Reference proteome</keyword>
<name>A0ABW3I0D3_9FLAO</name>
<dbReference type="PANTHER" id="PTHR11712:SF336">
    <property type="entry name" value="3-OXOACYL-[ACYL-CARRIER-PROTEIN] SYNTHASE, MITOCHONDRIAL"/>
    <property type="match status" value="1"/>
</dbReference>